<protein>
    <submittedName>
        <fullName evidence="1">Uncharacterized protein</fullName>
    </submittedName>
</protein>
<dbReference type="OrthoDB" id="198243at2157"/>
<evidence type="ECO:0000313" key="2">
    <source>
        <dbReference type="Proteomes" id="UP000326170"/>
    </source>
</evidence>
<accession>A0A5P9P0Y4</accession>
<dbReference type="AlphaFoldDB" id="A0A5P9P0Y4"/>
<dbReference type="RefSeq" id="WP_152939245.1">
    <property type="nucleotide sequence ID" value="NZ_CP045488.1"/>
</dbReference>
<dbReference type="KEGG" id="nas:GCU68_04150"/>
<proteinExistence type="predicted"/>
<dbReference type="EMBL" id="CP045488">
    <property type="protein sequence ID" value="QFU81792.1"/>
    <property type="molecule type" value="Genomic_DNA"/>
</dbReference>
<dbReference type="Proteomes" id="UP000326170">
    <property type="component" value="Chromosome"/>
</dbReference>
<dbReference type="GeneID" id="42300212"/>
<sequence length="132" mass="14409">MSIRMLRCFECGHGYIGDDPHPARCPACRSSLVPPAGSLAIFDQSTWKSANGLSKLRISAVDEHGRLFEFGIAARNGMAKLVELRIDDAPVDPRFVRTAVQIPSLIETKLEETGLSVESPVDSFPPRSSARD</sequence>
<reference evidence="1 2" key="1">
    <citation type="journal article" date="2007" name="Int. J. Syst. Evol. Microbiol.">
        <title>Natronorubrum sulfidifaciens sp. nov., an extremely haloalkaliphilic archaeon isolated from Aiding salt lake in Xin-Jiang, China.</title>
        <authorList>
            <person name="Cui H.L."/>
            <person name="Tohty D."/>
            <person name="Liu H.C."/>
            <person name="Liu S.J."/>
            <person name="Oren A."/>
            <person name="Zhou P.J."/>
        </authorList>
    </citation>
    <scope>NUCLEOTIDE SEQUENCE [LARGE SCALE GENOMIC DNA]</scope>
    <source>
        <strain evidence="1 2">7-3</strain>
    </source>
</reference>
<name>A0A5P9P0Y4_9EURY</name>
<evidence type="ECO:0000313" key="1">
    <source>
        <dbReference type="EMBL" id="QFU81792.1"/>
    </source>
</evidence>
<gene>
    <name evidence="1" type="ORF">GCU68_04150</name>
</gene>
<organism evidence="1 2">
    <name type="scientific">Natronorubrum aibiense</name>
    <dbReference type="NCBI Taxonomy" id="348826"/>
    <lineage>
        <taxon>Archaea</taxon>
        <taxon>Methanobacteriati</taxon>
        <taxon>Methanobacteriota</taxon>
        <taxon>Stenosarchaea group</taxon>
        <taxon>Halobacteria</taxon>
        <taxon>Halobacteriales</taxon>
        <taxon>Natrialbaceae</taxon>
        <taxon>Natronorubrum</taxon>
    </lineage>
</organism>
<keyword evidence="2" id="KW-1185">Reference proteome</keyword>